<evidence type="ECO:0000313" key="2">
    <source>
        <dbReference type="EMBL" id="KSU19177.1"/>
    </source>
</evidence>
<organism evidence="2 3">
    <name type="scientific">Lactococcus lactis subsp. lactis</name>
    <name type="common">Streptococcus lactis</name>
    <dbReference type="NCBI Taxonomy" id="1360"/>
    <lineage>
        <taxon>Bacteria</taxon>
        <taxon>Bacillati</taxon>
        <taxon>Bacillota</taxon>
        <taxon>Bacilli</taxon>
        <taxon>Lactobacillales</taxon>
        <taxon>Streptococcaceae</taxon>
        <taxon>Lactococcus</taxon>
    </lineage>
</organism>
<comment type="caution">
    <text evidence="2">The sequence shown here is derived from an EMBL/GenBank/DDBJ whole genome shotgun (WGS) entry which is preliminary data.</text>
</comment>
<evidence type="ECO:0000313" key="3">
    <source>
        <dbReference type="Proteomes" id="UP000053719"/>
    </source>
</evidence>
<dbReference type="Proteomes" id="UP000053719">
    <property type="component" value="Unassembled WGS sequence"/>
</dbReference>
<keyword evidence="1" id="KW-0472">Membrane</keyword>
<name>A0A0V8E0I5_LACLL</name>
<dbReference type="RefSeq" id="WP_058212096.1">
    <property type="nucleotide sequence ID" value="NZ_LKLU01000117.1"/>
</dbReference>
<dbReference type="AlphaFoldDB" id="A0A0V8E0I5"/>
<gene>
    <name evidence="2" type="ORF">M20_2110</name>
</gene>
<keyword evidence="1" id="KW-0812">Transmembrane</keyword>
<feature type="transmembrane region" description="Helical" evidence="1">
    <location>
        <begin position="12"/>
        <end position="32"/>
    </location>
</feature>
<proteinExistence type="predicted"/>
<reference evidence="3" key="1">
    <citation type="submission" date="2015-10" db="EMBL/GenBank/DDBJ databases">
        <title>Draft Genome Sequences of 11 Lactococcus lactis subspecies cremoris strains.</title>
        <authorList>
            <person name="Wels M."/>
            <person name="Backus L."/>
            <person name="Boekhorst J."/>
            <person name="Dijkstra A."/>
            <person name="Beerthuizen M."/>
            <person name="Kelly W."/>
            <person name="Siezen R."/>
            <person name="Bachmann H."/>
            <person name="Van Hijum S."/>
        </authorList>
    </citation>
    <scope>NUCLEOTIDE SEQUENCE [LARGE SCALE GENOMIC DNA]</scope>
    <source>
        <strain evidence="3">M20</strain>
    </source>
</reference>
<dbReference type="PATRIC" id="fig|1360.114.peg.2701"/>
<sequence>MINETSIKSSFVARITFSLLWFVLGLTFIFIGDRYYHSSSSMSWLQHWLSGGIRTKFLAAPHVGGIWLLIMGGFSIIIAFFTLRSSTNICYTALGITYQPNRKDQIGPIKWEDIASIDIYSYSFGPKRVGYENNLEIKTKAGETITAGCRYADYIALRKAWEERMKSDNATKI</sequence>
<protein>
    <submittedName>
        <fullName evidence="2">Uncharacterized protein</fullName>
    </submittedName>
</protein>
<dbReference type="EMBL" id="LKLU01000117">
    <property type="protein sequence ID" value="KSU19177.1"/>
    <property type="molecule type" value="Genomic_DNA"/>
</dbReference>
<feature type="transmembrane region" description="Helical" evidence="1">
    <location>
        <begin position="64"/>
        <end position="83"/>
    </location>
</feature>
<evidence type="ECO:0000256" key="1">
    <source>
        <dbReference type="SAM" id="Phobius"/>
    </source>
</evidence>
<accession>A0A0V8E0I5</accession>
<keyword evidence="1" id="KW-1133">Transmembrane helix</keyword>